<dbReference type="EMBL" id="JBGFUD010000010">
    <property type="protein sequence ID" value="MFH4973337.1"/>
    <property type="molecule type" value="Genomic_DNA"/>
</dbReference>
<dbReference type="AlphaFoldDB" id="A0ABD6E9I2"/>
<keyword evidence="3" id="KW-1185">Reference proteome</keyword>
<evidence type="ECO:0000313" key="2">
    <source>
        <dbReference type="EMBL" id="MFH4973337.1"/>
    </source>
</evidence>
<dbReference type="Proteomes" id="UP001608902">
    <property type="component" value="Unassembled WGS sequence"/>
</dbReference>
<accession>A0ABD6E9I2</accession>
<feature type="signal peptide" evidence="1">
    <location>
        <begin position="1"/>
        <end position="20"/>
    </location>
</feature>
<gene>
    <name evidence="2" type="ORF">AB6A40_000046</name>
</gene>
<protein>
    <submittedName>
        <fullName evidence="2">Uncharacterized protein</fullName>
    </submittedName>
</protein>
<feature type="chain" id="PRO_5044889054" evidence="1">
    <location>
        <begin position="21"/>
        <end position="66"/>
    </location>
</feature>
<sequence>MRNTLFVLILLSVSISITVSDTINLLVPLTERFPCETLCPAERKVKCSARVNREKEMWEVRCTNDI</sequence>
<evidence type="ECO:0000313" key="3">
    <source>
        <dbReference type="Proteomes" id="UP001608902"/>
    </source>
</evidence>
<evidence type="ECO:0000256" key="1">
    <source>
        <dbReference type="SAM" id="SignalP"/>
    </source>
</evidence>
<name>A0ABD6E9I2_9BILA</name>
<comment type="caution">
    <text evidence="2">The sequence shown here is derived from an EMBL/GenBank/DDBJ whole genome shotgun (WGS) entry which is preliminary data.</text>
</comment>
<keyword evidence="1" id="KW-0732">Signal</keyword>
<reference evidence="2 3" key="1">
    <citation type="submission" date="2024-08" db="EMBL/GenBank/DDBJ databases">
        <title>Gnathostoma spinigerum genome.</title>
        <authorList>
            <person name="Gonzalez-Bertolin B."/>
            <person name="Monzon S."/>
            <person name="Zaballos A."/>
            <person name="Jimenez P."/>
            <person name="Dekumyoy P."/>
            <person name="Varona S."/>
            <person name="Cuesta I."/>
            <person name="Sumanam S."/>
            <person name="Adisakwattana P."/>
            <person name="Gasser R.B."/>
            <person name="Hernandez-Gonzalez A."/>
            <person name="Young N.D."/>
            <person name="Perteguer M.J."/>
        </authorList>
    </citation>
    <scope>NUCLEOTIDE SEQUENCE [LARGE SCALE GENOMIC DNA]</scope>
    <source>
        <strain evidence="2">AL3</strain>
        <tissue evidence="2">Liver</tissue>
    </source>
</reference>
<proteinExistence type="predicted"/>
<organism evidence="2 3">
    <name type="scientific">Gnathostoma spinigerum</name>
    <dbReference type="NCBI Taxonomy" id="75299"/>
    <lineage>
        <taxon>Eukaryota</taxon>
        <taxon>Metazoa</taxon>
        <taxon>Ecdysozoa</taxon>
        <taxon>Nematoda</taxon>
        <taxon>Chromadorea</taxon>
        <taxon>Rhabditida</taxon>
        <taxon>Spirurina</taxon>
        <taxon>Gnathostomatomorpha</taxon>
        <taxon>Gnathostomatoidea</taxon>
        <taxon>Gnathostomatidae</taxon>
        <taxon>Gnathostoma</taxon>
    </lineage>
</organism>